<gene>
    <name evidence="4" type="ORF">NAEGRDRAFT_77896</name>
</gene>
<reference evidence="4 5" key="1">
    <citation type="journal article" date="2010" name="Cell">
        <title>The genome of Naegleria gruberi illuminates early eukaryotic versatility.</title>
        <authorList>
            <person name="Fritz-Laylin L.K."/>
            <person name="Prochnik S.E."/>
            <person name="Ginger M.L."/>
            <person name="Dacks J.B."/>
            <person name="Carpenter M.L."/>
            <person name="Field M.C."/>
            <person name="Kuo A."/>
            <person name="Paredez A."/>
            <person name="Chapman J."/>
            <person name="Pham J."/>
            <person name="Shu S."/>
            <person name="Neupane R."/>
            <person name="Cipriano M."/>
            <person name="Mancuso J."/>
            <person name="Tu H."/>
            <person name="Salamov A."/>
            <person name="Lindquist E."/>
            <person name="Shapiro H."/>
            <person name="Lucas S."/>
            <person name="Grigoriev I.V."/>
            <person name="Cande W.Z."/>
            <person name="Fulton C."/>
            <person name="Rokhsar D.S."/>
            <person name="Dawson S.C."/>
        </authorList>
    </citation>
    <scope>NUCLEOTIDE SEQUENCE [LARGE SCALE GENOMIC DNA]</scope>
    <source>
        <strain evidence="4 5">NEG-M</strain>
    </source>
</reference>
<dbReference type="InterPro" id="IPR008271">
    <property type="entry name" value="Ser/Thr_kinase_AS"/>
</dbReference>
<evidence type="ECO:0000256" key="1">
    <source>
        <dbReference type="PROSITE-ProRule" id="PRU00235"/>
    </source>
</evidence>
<keyword evidence="4" id="KW-0418">Kinase</keyword>
<dbReference type="PROSITE" id="PS50012">
    <property type="entry name" value="RCC1_3"/>
    <property type="match status" value="2"/>
</dbReference>
<feature type="domain" description="Protein kinase" evidence="3">
    <location>
        <begin position="484"/>
        <end position="769"/>
    </location>
</feature>
<dbReference type="KEGG" id="ngr:NAEGRDRAFT_77896"/>
<dbReference type="VEuPathDB" id="AmoebaDB:NAEGRDRAFT_77896"/>
<dbReference type="Gene3D" id="3.30.200.20">
    <property type="entry name" value="Phosphorylase Kinase, domain 1"/>
    <property type="match status" value="1"/>
</dbReference>
<dbReference type="Pfam" id="PF13540">
    <property type="entry name" value="RCC1_2"/>
    <property type="match status" value="3"/>
</dbReference>
<dbReference type="SUPFAM" id="SSF56112">
    <property type="entry name" value="Protein kinase-like (PK-like)"/>
    <property type="match status" value="1"/>
</dbReference>
<dbReference type="eggNOG" id="KOG0941">
    <property type="taxonomic scope" value="Eukaryota"/>
</dbReference>
<dbReference type="InterPro" id="IPR000719">
    <property type="entry name" value="Prot_kinase_dom"/>
</dbReference>
<protein>
    <submittedName>
        <fullName evidence="4">Wall associated kinase</fullName>
    </submittedName>
</protein>
<dbReference type="EMBL" id="GG738846">
    <property type="protein sequence ID" value="EFC50106.1"/>
    <property type="molecule type" value="Genomic_DNA"/>
</dbReference>
<feature type="region of interest" description="Disordered" evidence="2">
    <location>
        <begin position="1"/>
        <end position="26"/>
    </location>
</feature>
<dbReference type="GeneID" id="8855296"/>
<dbReference type="Gene3D" id="1.10.510.10">
    <property type="entry name" value="Transferase(Phosphotransferase) domain 1"/>
    <property type="match status" value="1"/>
</dbReference>
<feature type="repeat" description="RCC1" evidence="1">
    <location>
        <begin position="267"/>
        <end position="318"/>
    </location>
</feature>
<dbReference type="InterPro" id="IPR011009">
    <property type="entry name" value="Kinase-like_dom_sf"/>
</dbReference>
<evidence type="ECO:0000313" key="4">
    <source>
        <dbReference type="EMBL" id="EFC50106.1"/>
    </source>
</evidence>
<dbReference type="SMART" id="SM00220">
    <property type="entry name" value="S_TKc"/>
    <property type="match status" value="1"/>
</dbReference>
<dbReference type="GO" id="GO:0005524">
    <property type="term" value="F:ATP binding"/>
    <property type="evidence" value="ECO:0007669"/>
    <property type="project" value="InterPro"/>
</dbReference>
<dbReference type="PROSITE" id="PS50011">
    <property type="entry name" value="PROTEIN_KINASE_DOM"/>
    <property type="match status" value="1"/>
</dbReference>
<evidence type="ECO:0000259" key="3">
    <source>
        <dbReference type="PROSITE" id="PS50011"/>
    </source>
</evidence>
<evidence type="ECO:0000313" key="5">
    <source>
        <dbReference type="Proteomes" id="UP000006671"/>
    </source>
</evidence>
<dbReference type="Gene3D" id="2.130.10.30">
    <property type="entry name" value="Regulator of chromosome condensation 1/beta-lactamase-inhibitor protein II"/>
    <property type="match status" value="1"/>
</dbReference>
<accession>D2UZ82</accession>
<dbReference type="PANTHER" id="PTHR44329:SF214">
    <property type="entry name" value="PROTEIN KINASE DOMAIN-CONTAINING PROTEIN"/>
    <property type="match status" value="1"/>
</dbReference>
<dbReference type="Proteomes" id="UP000006671">
    <property type="component" value="Unassembled WGS sequence"/>
</dbReference>
<dbReference type="AlphaFoldDB" id="D2UZ82"/>
<dbReference type="GO" id="GO:0004674">
    <property type="term" value="F:protein serine/threonine kinase activity"/>
    <property type="evidence" value="ECO:0007669"/>
    <property type="project" value="TreeGrafter"/>
</dbReference>
<dbReference type="SUPFAM" id="SSF50985">
    <property type="entry name" value="RCC1/BLIP-II"/>
    <property type="match status" value="1"/>
</dbReference>
<dbReference type="OMA" id="YCHIVMP"/>
<dbReference type="PANTHER" id="PTHR44329">
    <property type="entry name" value="SERINE/THREONINE-PROTEIN KINASE TNNI3K-RELATED"/>
    <property type="match status" value="1"/>
</dbReference>
<dbReference type="InterPro" id="IPR051681">
    <property type="entry name" value="Ser/Thr_Kinases-Pseudokinases"/>
</dbReference>
<dbReference type="InParanoid" id="D2UZ82"/>
<feature type="repeat" description="RCC1" evidence="1">
    <location>
        <begin position="319"/>
        <end position="374"/>
    </location>
</feature>
<dbReference type="InterPro" id="IPR009091">
    <property type="entry name" value="RCC1/BLIP-II"/>
</dbReference>
<sequence length="811" mass="92683">MAKSNVHQHSFSTSTNDDDNVKRPSLMITGRGNNSILVLEDNTLPDSFLTQDLEISCFQGQSDDDLLMVRSKTNQLLLLKNSDFEIYEDFMVWTMNEEESIRTELKKKLKLLELDEEEDISTDSTSLNRYIVRSAPYRANRFEENEQVISNVNRETNSQLRILFIVDKLLGEFYVWNDGKAIDIQDLINSNVASILKENVADFQYKGGLAVWLTIDGQIYYTFTENFETQILEGSLDIKKAERDYGSVTIRSVSVGYGHFLAVSTEGLLYSFGHNSFGQTGVGKHEEFILQLNRVKGIQSQISKISAGSNFSIVLTLNNELYAFGGNHMGQLGFSPSINKQLFEPVQLQKKLFGEEKIHSIDTGDSHTVVRTISGLIYSWGSNNNHQLWRSNISTNFPQPISPHIVESLKLSNTSIRNIFTCKDYTILHRVGTVNSINNIELEDGGKLKFNTIKIGKKKKPTTNTTPIIEETYIETNQKILEHFTLVEEIGRGAEGILHKYISKTDNRTVAIKHMKITNAELDEFFQHTSQIKSLSHKHLTPYLDGFCNSETDKETYCHIVMPFYDTLTSLIFYHEEVEGDESLPDTFKIAYQIADAINYLHQLDLVHRDIKVENVLLDPSCISKCVKIADFGYLQSTRQDVIKITRDSPDFQMRRHALYLGSLPTISPELKSKAEMSRENLRATDSFSFGVLLYNLLTFRTKVRLESTSYFMSDAILKNYELAYNNIRAELVEKEVNPIAIDLVLNLLKKDWAERPTMKHVKCVLQNLSTSNNNEKNGLSLLEFNKIEGFYSERSEERRVLHSVLYLTVF</sequence>
<dbReference type="Pfam" id="PF00069">
    <property type="entry name" value="Pkinase"/>
    <property type="match status" value="1"/>
</dbReference>
<evidence type="ECO:0000256" key="2">
    <source>
        <dbReference type="SAM" id="MobiDB-lite"/>
    </source>
</evidence>
<dbReference type="OrthoDB" id="61110at2759"/>
<keyword evidence="5" id="KW-1185">Reference proteome</keyword>
<feature type="compositionally biased region" description="Polar residues" evidence="2">
    <location>
        <begin position="1"/>
        <end position="15"/>
    </location>
</feature>
<organism evidence="5">
    <name type="scientific">Naegleria gruberi</name>
    <name type="common">Amoeba</name>
    <dbReference type="NCBI Taxonomy" id="5762"/>
    <lineage>
        <taxon>Eukaryota</taxon>
        <taxon>Discoba</taxon>
        <taxon>Heterolobosea</taxon>
        <taxon>Tetramitia</taxon>
        <taxon>Eutetramitia</taxon>
        <taxon>Vahlkampfiidae</taxon>
        <taxon>Naegleria</taxon>
    </lineage>
</organism>
<name>D2UZ82_NAEGR</name>
<dbReference type="RefSeq" id="XP_002682850.1">
    <property type="nucleotide sequence ID" value="XM_002682804.1"/>
</dbReference>
<dbReference type="PROSITE" id="PS00108">
    <property type="entry name" value="PROTEIN_KINASE_ST"/>
    <property type="match status" value="1"/>
</dbReference>
<keyword evidence="4" id="KW-0808">Transferase</keyword>
<proteinExistence type="predicted"/>
<dbReference type="InterPro" id="IPR000408">
    <property type="entry name" value="Reg_chr_condens"/>
</dbReference>